<keyword evidence="3" id="KW-1185">Reference proteome</keyword>
<name>A0A0G4LDF7_VERLO</name>
<proteinExistence type="predicted"/>
<sequence length="802" mass="88054">MYQALELAEPRLVALQLGHLLGDLGEHVGDGRAQLVELPDGRLAVGHVPERQRRGARLSSVSTMVHSKQAKRRAKEGTHLDPAHLVLHKVEQEPLRHLAAALLHALEQLRLGRLQRAAALVLQRAAQHLEPQADAPEAPDEVRVKGELAAGLHRRRLLDLDAAVVAALGPDDVDDETRRHVLPELARREEDDVVRLADRHVADVGGGLHRGHEADVAERARDLEQVVELAVARHPAARLSNALAFRRLGGVVLARQDLVRAVRLDEHGLRIADVGDEQFGALQVHDRRDAARVEILLAQHHGLRGHLRPRSGGDGPVLVVLGRDGDEVLVEREERPAERVGGRLLLARLELLELVRKDVAKVLVKALELAEPRLVALQLGHLLGDLGEHVGDGRAQLVELPDGRLAVGHVPERQRRGARKEPLRHLAAALLHALEQLRLGRLQRAAALVLQRAAQHLEPQADAPEAPDEVRVKGELAAGLHRRRLLDLDAAVVLLVLLGAADERVRVQRVDDLGVLEALELALAHLLDFEALRAQGPQVAPDRRRQALVVVKGEPLRHLAAALLHALEQLRLGRLQRAAALVLQGAAQHLEPQADAPETPDEVRVQGELAAGLHGRRLLDLDAAVVLLVLLGAADERVRVQRVDDLGVLEALELALAHLLDFEALRAQGPQVAPDRRRQALVVVKGVVRPRRPVTVRVLRRLQAPLHLRDEVGRHGDLAAVGHGRDARRLVDHGAEVVHAPSHRIHLVDRLAKVNAHAHRQALEDERVVLVEERLAGHRVEHVGRPVDLEQRDLHGETPEQS</sequence>
<evidence type="ECO:0000313" key="3">
    <source>
        <dbReference type="Proteomes" id="UP000044602"/>
    </source>
</evidence>
<dbReference type="Proteomes" id="UP000044602">
    <property type="component" value="Unassembled WGS sequence"/>
</dbReference>
<gene>
    <name evidence="2" type="ORF">BN1708_012730</name>
</gene>
<feature type="region of interest" description="Disordered" evidence="1">
    <location>
        <begin position="50"/>
        <end position="76"/>
    </location>
</feature>
<protein>
    <submittedName>
        <fullName evidence="2">Uncharacterized protein</fullName>
    </submittedName>
</protein>
<dbReference type="EMBL" id="CVQH01011114">
    <property type="protein sequence ID" value="CRK20082.1"/>
    <property type="molecule type" value="Genomic_DNA"/>
</dbReference>
<reference evidence="2 3" key="1">
    <citation type="submission" date="2015-05" db="EMBL/GenBank/DDBJ databases">
        <authorList>
            <person name="Wang D.B."/>
            <person name="Wang M."/>
        </authorList>
    </citation>
    <scope>NUCLEOTIDE SEQUENCE [LARGE SCALE GENOMIC DNA]</scope>
    <source>
        <strain evidence="2">VL1</strain>
    </source>
</reference>
<feature type="region of interest" description="Disordered" evidence="1">
    <location>
        <begin position="782"/>
        <end position="802"/>
    </location>
</feature>
<dbReference type="AlphaFoldDB" id="A0A0G4LDF7"/>
<evidence type="ECO:0000313" key="2">
    <source>
        <dbReference type="EMBL" id="CRK20082.1"/>
    </source>
</evidence>
<evidence type="ECO:0000256" key="1">
    <source>
        <dbReference type="SAM" id="MobiDB-lite"/>
    </source>
</evidence>
<organism evidence="2 3">
    <name type="scientific">Verticillium longisporum</name>
    <name type="common">Verticillium dahliae var. longisporum</name>
    <dbReference type="NCBI Taxonomy" id="100787"/>
    <lineage>
        <taxon>Eukaryota</taxon>
        <taxon>Fungi</taxon>
        <taxon>Dikarya</taxon>
        <taxon>Ascomycota</taxon>
        <taxon>Pezizomycotina</taxon>
        <taxon>Sordariomycetes</taxon>
        <taxon>Hypocreomycetidae</taxon>
        <taxon>Glomerellales</taxon>
        <taxon>Plectosphaerellaceae</taxon>
        <taxon>Verticillium</taxon>
    </lineage>
</organism>
<accession>A0A0G4LDF7</accession>